<dbReference type="OrthoDB" id="1740265at2759"/>
<comment type="caution">
    <text evidence="3">The sequence shown here is derived from an EMBL/GenBank/DDBJ whole genome shotgun (WGS) entry which is preliminary data.</text>
</comment>
<comment type="similarity">
    <text evidence="1">Belongs to the glycosyl hydrolase 13 family.</text>
</comment>
<evidence type="ECO:0000256" key="1">
    <source>
        <dbReference type="ARBA" id="ARBA00008061"/>
    </source>
</evidence>
<dbReference type="PANTHER" id="PTHR10357:SF179">
    <property type="entry name" value="NEUTRAL AND BASIC AMINO ACID TRANSPORT PROTEIN RBAT"/>
    <property type="match status" value="1"/>
</dbReference>
<dbReference type="AlphaFoldDB" id="A0A8H5CUG5"/>
<dbReference type="SUPFAM" id="SSF51445">
    <property type="entry name" value="(Trans)glycosidases"/>
    <property type="match status" value="1"/>
</dbReference>
<dbReference type="PANTHER" id="PTHR10357">
    <property type="entry name" value="ALPHA-AMYLASE FAMILY MEMBER"/>
    <property type="match status" value="1"/>
</dbReference>
<dbReference type="InterPro" id="IPR013780">
    <property type="entry name" value="Glyco_hydro_b"/>
</dbReference>
<feature type="domain" description="Glycosyl hydrolase family 13 catalytic" evidence="2">
    <location>
        <begin position="7"/>
        <end position="78"/>
    </location>
</feature>
<dbReference type="Gene3D" id="2.60.40.1180">
    <property type="entry name" value="Golgi alpha-mannosidase II"/>
    <property type="match status" value="1"/>
</dbReference>
<protein>
    <recommendedName>
        <fullName evidence="2">Glycosyl hydrolase family 13 catalytic domain-containing protein</fullName>
    </recommendedName>
</protein>
<gene>
    <name evidence="3" type="ORF">D9756_010674</name>
</gene>
<dbReference type="EMBL" id="JAACJO010000024">
    <property type="protein sequence ID" value="KAF5347574.1"/>
    <property type="molecule type" value="Genomic_DNA"/>
</dbReference>
<dbReference type="Pfam" id="PF00128">
    <property type="entry name" value="Alpha-amylase"/>
    <property type="match status" value="1"/>
</dbReference>
<dbReference type="Gene3D" id="3.20.20.80">
    <property type="entry name" value="Glycosidases"/>
    <property type="match status" value="1"/>
</dbReference>
<proteinExistence type="inferred from homology"/>
<accession>A0A8H5CUG5</accession>
<evidence type="ECO:0000313" key="4">
    <source>
        <dbReference type="Proteomes" id="UP000559027"/>
    </source>
</evidence>
<sequence length="165" mass="18601">MSDVLDGFAQKARDHARVPMQWDSSSNAGFTTGSPWMRVNEDYETWNAAAELQDSSSVLAFYKSALKFRKDNPIFTYGEFRDISNDHPQVFGYIRALGDTKAIVLLNFKETPVVFDIGGVDRWNDYKLALANYEDVKGEIGPESMKLQAAGVVLRGYEGRVYLNK</sequence>
<dbReference type="SUPFAM" id="SSF51011">
    <property type="entry name" value="Glycosyl hydrolase domain"/>
    <property type="match status" value="1"/>
</dbReference>
<name>A0A8H5CUG5_9AGAR</name>
<reference evidence="3 4" key="1">
    <citation type="journal article" date="2020" name="ISME J.">
        <title>Uncovering the hidden diversity of litter-decomposition mechanisms in mushroom-forming fungi.</title>
        <authorList>
            <person name="Floudas D."/>
            <person name="Bentzer J."/>
            <person name="Ahren D."/>
            <person name="Johansson T."/>
            <person name="Persson P."/>
            <person name="Tunlid A."/>
        </authorList>
    </citation>
    <scope>NUCLEOTIDE SEQUENCE [LARGE SCALE GENOMIC DNA]</scope>
    <source>
        <strain evidence="3 4">CBS 146.42</strain>
    </source>
</reference>
<keyword evidence="4" id="KW-1185">Reference proteome</keyword>
<dbReference type="InterPro" id="IPR017853">
    <property type="entry name" value="GH"/>
</dbReference>
<dbReference type="Proteomes" id="UP000559027">
    <property type="component" value="Unassembled WGS sequence"/>
</dbReference>
<dbReference type="GO" id="GO:0004556">
    <property type="term" value="F:alpha-amylase activity"/>
    <property type="evidence" value="ECO:0007669"/>
    <property type="project" value="TreeGrafter"/>
</dbReference>
<evidence type="ECO:0000313" key="3">
    <source>
        <dbReference type="EMBL" id="KAF5347574.1"/>
    </source>
</evidence>
<dbReference type="GO" id="GO:0009313">
    <property type="term" value="P:oligosaccharide catabolic process"/>
    <property type="evidence" value="ECO:0007669"/>
    <property type="project" value="TreeGrafter"/>
</dbReference>
<dbReference type="InterPro" id="IPR006047">
    <property type="entry name" value="GH13_cat_dom"/>
</dbReference>
<evidence type="ECO:0000259" key="2">
    <source>
        <dbReference type="Pfam" id="PF00128"/>
    </source>
</evidence>
<organism evidence="3 4">
    <name type="scientific">Leucocoprinus leucothites</name>
    <dbReference type="NCBI Taxonomy" id="201217"/>
    <lineage>
        <taxon>Eukaryota</taxon>
        <taxon>Fungi</taxon>
        <taxon>Dikarya</taxon>
        <taxon>Basidiomycota</taxon>
        <taxon>Agaricomycotina</taxon>
        <taxon>Agaricomycetes</taxon>
        <taxon>Agaricomycetidae</taxon>
        <taxon>Agaricales</taxon>
        <taxon>Agaricineae</taxon>
        <taxon>Agaricaceae</taxon>
        <taxon>Leucocoprinus</taxon>
    </lineage>
</organism>